<comment type="catalytic activity">
    <reaction evidence="13">
        <text>L-seryl-[protein] + ATP = O-phospho-L-seryl-[protein] + ADP + H(+)</text>
        <dbReference type="Rhea" id="RHEA:17989"/>
        <dbReference type="Rhea" id="RHEA-COMP:9863"/>
        <dbReference type="Rhea" id="RHEA-COMP:11604"/>
        <dbReference type="ChEBI" id="CHEBI:15378"/>
        <dbReference type="ChEBI" id="CHEBI:29999"/>
        <dbReference type="ChEBI" id="CHEBI:30616"/>
        <dbReference type="ChEBI" id="CHEBI:83421"/>
        <dbReference type="ChEBI" id="CHEBI:456216"/>
        <dbReference type="EC" id="2.7.11.22"/>
    </reaction>
</comment>
<feature type="domain" description="Protein kinase" evidence="17">
    <location>
        <begin position="99"/>
        <end position="456"/>
    </location>
</feature>
<evidence type="ECO:0000256" key="10">
    <source>
        <dbReference type="ARBA" id="ARBA00022840"/>
    </source>
</evidence>
<dbReference type="GO" id="GO:0000307">
    <property type="term" value="C:cyclin-dependent protein kinase holoenzyme complex"/>
    <property type="evidence" value="ECO:0007669"/>
    <property type="project" value="TreeGrafter"/>
</dbReference>
<keyword evidence="16" id="KW-1133">Transmembrane helix</keyword>
<evidence type="ECO:0000256" key="9">
    <source>
        <dbReference type="ARBA" id="ARBA00022777"/>
    </source>
</evidence>
<evidence type="ECO:0000256" key="8">
    <source>
        <dbReference type="ARBA" id="ARBA00022776"/>
    </source>
</evidence>
<evidence type="ECO:0000256" key="15">
    <source>
        <dbReference type="SAM" id="MobiDB-lite"/>
    </source>
</evidence>
<keyword evidence="11" id="KW-0131">Cell cycle</keyword>
<dbReference type="Gene3D" id="1.10.510.10">
    <property type="entry name" value="Transferase(Phosphotransferase) domain 1"/>
    <property type="match status" value="1"/>
</dbReference>
<feature type="compositionally biased region" description="Polar residues" evidence="15">
    <location>
        <begin position="560"/>
        <end position="577"/>
    </location>
</feature>
<dbReference type="GO" id="GO:0010389">
    <property type="term" value="P:regulation of G2/M transition of mitotic cell cycle"/>
    <property type="evidence" value="ECO:0007669"/>
    <property type="project" value="TreeGrafter"/>
</dbReference>
<feature type="region of interest" description="Disordered" evidence="15">
    <location>
        <begin position="544"/>
        <end position="577"/>
    </location>
</feature>
<dbReference type="PROSITE" id="PS50011">
    <property type="entry name" value="PROTEIN_KINASE_DOM"/>
    <property type="match status" value="1"/>
</dbReference>
<dbReference type="GO" id="GO:0000082">
    <property type="term" value="P:G1/S transition of mitotic cell cycle"/>
    <property type="evidence" value="ECO:0007669"/>
    <property type="project" value="TreeGrafter"/>
</dbReference>
<dbReference type="AlphaFoldDB" id="A0A5C7HPJ2"/>
<protein>
    <recommendedName>
        <fullName evidence="2">cyclin-dependent kinase</fullName>
        <ecNumber evidence="2">2.7.11.22</ecNumber>
    </recommendedName>
</protein>
<keyword evidence="5" id="KW-0132">Cell division</keyword>
<feature type="compositionally biased region" description="Basic and acidic residues" evidence="15">
    <location>
        <begin position="618"/>
        <end position="631"/>
    </location>
</feature>
<evidence type="ECO:0000256" key="4">
    <source>
        <dbReference type="ARBA" id="ARBA00022553"/>
    </source>
</evidence>
<dbReference type="EMBL" id="VAHF01000007">
    <property type="protein sequence ID" value="TXG58997.1"/>
    <property type="molecule type" value="Genomic_DNA"/>
</dbReference>
<keyword evidence="10 14" id="KW-0067">ATP-binding</keyword>
<dbReference type="GO" id="GO:0010468">
    <property type="term" value="P:regulation of gene expression"/>
    <property type="evidence" value="ECO:0007669"/>
    <property type="project" value="TreeGrafter"/>
</dbReference>
<reference evidence="19" key="1">
    <citation type="journal article" date="2019" name="Gigascience">
        <title>De novo genome assembly of the endangered Acer yangbiense, a plant species with extremely small populations endemic to Yunnan Province, China.</title>
        <authorList>
            <person name="Yang J."/>
            <person name="Wariss H.M."/>
            <person name="Tao L."/>
            <person name="Zhang R."/>
            <person name="Yun Q."/>
            <person name="Hollingsworth P."/>
            <person name="Dao Z."/>
            <person name="Luo G."/>
            <person name="Guo H."/>
            <person name="Ma Y."/>
            <person name="Sun W."/>
        </authorList>
    </citation>
    <scope>NUCLEOTIDE SEQUENCE [LARGE SCALE GENOMIC DNA]</scope>
    <source>
        <strain evidence="19">cv. Malutang</strain>
    </source>
</reference>
<evidence type="ECO:0000256" key="12">
    <source>
        <dbReference type="ARBA" id="ARBA00047811"/>
    </source>
</evidence>
<keyword evidence="4" id="KW-0597">Phosphoprotein</keyword>
<dbReference type="GO" id="GO:0005524">
    <property type="term" value="F:ATP binding"/>
    <property type="evidence" value="ECO:0007669"/>
    <property type="project" value="UniProtKB-UniRule"/>
</dbReference>
<keyword evidence="6" id="KW-0808">Transferase</keyword>
<evidence type="ECO:0000256" key="11">
    <source>
        <dbReference type="ARBA" id="ARBA00023306"/>
    </source>
</evidence>
<name>A0A5C7HPJ2_9ROSI</name>
<keyword evidence="16" id="KW-0472">Membrane</keyword>
<organism evidence="18 19">
    <name type="scientific">Acer yangbiense</name>
    <dbReference type="NCBI Taxonomy" id="1000413"/>
    <lineage>
        <taxon>Eukaryota</taxon>
        <taxon>Viridiplantae</taxon>
        <taxon>Streptophyta</taxon>
        <taxon>Embryophyta</taxon>
        <taxon>Tracheophyta</taxon>
        <taxon>Spermatophyta</taxon>
        <taxon>Magnoliopsida</taxon>
        <taxon>eudicotyledons</taxon>
        <taxon>Gunneridae</taxon>
        <taxon>Pentapetalae</taxon>
        <taxon>rosids</taxon>
        <taxon>malvids</taxon>
        <taxon>Sapindales</taxon>
        <taxon>Sapindaceae</taxon>
        <taxon>Hippocastanoideae</taxon>
        <taxon>Acereae</taxon>
        <taxon>Acer</taxon>
    </lineage>
</organism>
<evidence type="ECO:0000313" key="19">
    <source>
        <dbReference type="Proteomes" id="UP000323000"/>
    </source>
</evidence>
<evidence type="ECO:0000256" key="14">
    <source>
        <dbReference type="PROSITE-ProRule" id="PRU10141"/>
    </source>
</evidence>
<dbReference type="InterPro" id="IPR011009">
    <property type="entry name" value="Kinase-like_dom_sf"/>
</dbReference>
<keyword evidence="9" id="KW-0418">Kinase</keyword>
<dbReference type="Proteomes" id="UP000323000">
    <property type="component" value="Chromosome 7"/>
</dbReference>
<feature type="region of interest" description="Disordered" evidence="15">
    <location>
        <begin position="618"/>
        <end position="669"/>
    </location>
</feature>
<evidence type="ECO:0000256" key="3">
    <source>
        <dbReference type="ARBA" id="ARBA00022527"/>
    </source>
</evidence>
<dbReference type="GO" id="GO:0051445">
    <property type="term" value="P:regulation of meiotic cell cycle"/>
    <property type="evidence" value="ECO:0007669"/>
    <property type="project" value="TreeGrafter"/>
</dbReference>
<comment type="similarity">
    <text evidence="1">Belongs to the protein kinase superfamily. CMGC Ser/Thr protein kinase family. CDC2/CDKX subfamily.</text>
</comment>
<dbReference type="GO" id="GO:0007165">
    <property type="term" value="P:signal transduction"/>
    <property type="evidence" value="ECO:0007669"/>
    <property type="project" value="TreeGrafter"/>
</dbReference>
<evidence type="ECO:0000256" key="6">
    <source>
        <dbReference type="ARBA" id="ARBA00022679"/>
    </source>
</evidence>
<evidence type="ECO:0000256" key="5">
    <source>
        <dbReference type="ARBA" id="ARBA00022618"/>
    </source>
</evidence>
<dbReference type="Gene3D" id="3.30.200.20">
    <property type="entry name" value="Phosphorylase Kinase, domain 1"/>
    <property type="match status" value="1"/>
</dbReference>
<dbReference type="InterPro" id="IPR017441">
    <property type="entry name" value="Protein_kinase_ATP_BS"/>
</dbReference>
<accession>A0A5C7HPJ2</accession>
<dbReference type="Pfam" id="PF00069">
    <property type="entry name" value="Pkinase"/>
    <property type="match status" value="1"/>
</dbReference>
<sequence>MRSWSSRVVCRGRWMIACFVDTGFLLRFLTLLLEMTSWKRIVIESGIDSNNGGSTGGGRLVISQGGSASAGASSQVHFWVRLTHLDILPTQMAAPLEQYRKISFIGLGTNSELFEYRHLASQQRVAVKKIRKQVHATFNRTREMYTLQGLNHVNVIRWRELQETDTHWYLVLEYVATNLKTYMSSIPNFANDQNRIRSFLFDVLRGLAHCHAQGVIHRDLKLQSLLVDTENNRIKIAGFAQSRMFPSFSGEYTPKVGTLRYKAPEILFDSKMYSTSVDIWSVGCIFAEMLLSKQLFRGDDVQEQLLAIFSIVGSPNENSWPGFNAMPNFETTVYMSRPQNWTQVIPNLEEDGINLISEYNSEADAEANRGVNLREDELGQQECMKFADTRIKTMLRRLKMQLLKGLSFLDAIFLRDGEEKSEAAAKELLADEAHEAETKKNTKELKENKHTEDDFLWAIVAAHRQPLIPHLEYEYPDIRIHKDLYKLVQYSCEEMCSTKEPVNKAMKLWTTFMEPILGVPPHPDCMEDAEDVGKRRHAAINNSASSVVESDGSPEADCTAGNSRQRKTSGSGNENTSAELNNLCRTALANGNTVAKESFQDLDLVGRDDLTCSTHQLEKEQKDADAADKRSGNSIQVASGERVANSIASRAIGAENRHGRTGTEATSGP</sequence>
<keyword evidence="7 14" id="KW-0547">Nucleotide-binding</keyword>
<dbReference type="GO" id="GO:0051301">
    <property type="term" value="P:cell division"/>
    <property type="evidence" value="ECO:0007669"/>
    <property type="project" value="UniProtKB-KW"/>
</dbReference>
<dbReference type="EC" id="2.7.11.22" evidence="2"/>
<dbReference type="FunFam" id="1.10.510.10:FF:000624">
    <property type="entry name" value="Mitogen-activated protein kinase"/>
    <property type="match status" value="1"/>
</dbReference>
<dbReference type="PANTHER" id="PTHR24056:SF548">
    <property type="entry name" value="CYCLIN-DEPENDENT KINASE A-1"/>
    <property type="match status" value="1"/>
</dbReference>
<dbReference type="GO" id="GO:0005737">
    <property type="term" value="C:cytoplasm"/>
    <property type="evidence" value="ECO:0007669"/>
    <property type="project" value="TreeGrafter"/>
</dbReference>
<evidence type="ECO:0000313" key="18">
    <source>
        <dbReference type="EMBL" id="TXG58997.1"/>
    </source>
</evidence>
<dbReference type="SUPFAM" id="SSF56112">
    <property type="entry name" value="Protein kinase-like (PK-like)"/>
    <property type="match status" value="1"/>
</dbReference>
<keyword evidence="19" id="KW-1185">Reference proteome</keyword>
<dbReference type="GO" id="GO:0005634">
    <property type="term" value="C:nucleus"/>
    <property type="evidence" value="ECO:0007669"/>
    <property type="project" value="TreeGrafter"/>
</dbReference>
<dbReference type="GO" id="GO:0030332">
    <property type="term" value="F:cyclin binding"/>
    <property type="evidence" value="ECO:0007669"/>
    <property type="project" value="TreeGrafter"/>
</dbReference>
<dbReference type="PANTHER" id="PTHR24056">
    <property type="entry name" value="CELL DIVISION PROTEIN KINASE"/>
    <property type="match status" value="1"/>
</dbReference>
<feature type="binding site" evidence="14">
    <location>
        <position position="129"/>
    </location>
    <ligand>
        <name>ATP</name>
        <dbReference type="ChEBI" id="CHEBI:30616"/>
    </ligand>
</feature>
<evidence type="ECO:0000259" key="17">
    <source>
        <dbReference type="PROSITE" id="PS50011"/>
    </source>
</evidence>
<dbReference type="InterPro" id="IPR000719">
    <property type="entry name" value="Prot_kinase_dom"/>
</dbReference>
<keyword evidence="3" id="KW-0723">Serine/threonine-protein kinase</keyword>
<evidence type="ECO:0000256" key="16">
    <source>
        <dbReference type="SAM" id="Phobius"/>
    </source>
</evidence>
<feature type="transmembrane region" description="Helical" evidence="16">
    <location>
        <begin position="12"/>
        <end position="33"/>
    </location>
</feature>
<evidence type="ECO:0000256" key="13">
    <source>
        <dbReference type="ARBA" id="ARBA00048367"/>
    </source>
</evidence>
<evidence type="ECO:0000256" key="7">
    <source>
        <dbReference type="ARBA" id="ARBA00022741"/>
    </source>
</evidence>
<comment type="caution">
    <text evidence="18">The sequence shown here is derived from an EMBL/GenBank/DDBJ whole genome shotgun (WGS) entry which is preliminary data.</text>
</comment>
<dbReference type="InterPro" id="IPR050108">
    <property type="entry name" value="CDK"/>
</dbReference>
<evidence type="ECO:0000256" key="1">
    <source>
        <dbReference type="ARBA" id="ARBA00006485"/>
    </source>
</evidence>
<keyword evidence="8" id="KW-0498">Mitosis</keyword>
<proteinExistence type="inferred from homology"/>
<dbReference type="GO" id="GO:0004693">
    <property type="term" value="F:cyclin-dependent protein serine/threonine kinase activity"/>
    <property type="evidence" value="ECO:0007669"/>
    <property type="project" value="UniProtKB-EC"/>
</dbReference>
<evidence type="ECO:0000256" key="2">
    <source>
        <dbReference type="ARBA" id="ARBA00012425"/>
    </source>
</evidence>
<dbReference type="PROSITE" id="PS00107">
    <property type="entry name" value="PROTEIN_KINASE_ATP"/>
    <property type="match status" value="1"/>
</dbReference>
<comment type="catalytic activity">
    <reaction evidence="12">
        <text>L-threonyl-[protein] + ATP = O-phospho-L-threonyl-[protein] + ADP + H(+)</text>
        <dbReference type="Rhea" id="RHEA:46608"/>
        <dbReference type="Rhea" id="RHEA-COMP:11060"/>
        <dbReference type="Rhea" id="RHEA-COMP:11605"/>
        <dbReference type="ChEBI" id="CHEBI:15378"/>
        <dbReference type="ChEBI" id="CHEBI:30013"/>
        <dbReference type="ChEBI" id="CHEBI:30616"/>
        <dbReference type="ChEBI" id="CHEBI:61977"/>
        <dbReference type="ChEBI" id="CHEBI:456216"/>
        <dbReference type="EC" id="2.7.11.22"/>
    </reaction>
</comment>
<keyword evidence="16" id="KW-0812">Transmembrane</keyword>
<gene>
    <name evidence="18" type="ORF">EZV62_016826</name>
</gene>